<reference evidence="1 2" key="1">
    <citation type="submission" date="2021-03" db="EMBL/GenBank/DDBJ databases">
        <title>Isolation and description of Capnocytophaga bilenii sp. nov., a novel Capnocytophaga species, isolated from a gingivitis subject.</title>
        <authorList>
            <person name="Antezack A."/>
            <person name="Monnet-Corti V."/>
            <person name="La Scola B."/>
        </authorList>
    </citation>
    <scope>NUCLEOTIDE SEQUENCE [LARGE SCALE GENOMIC DNA]</scope>
    <source>
        <strain evidence="1 2">Marseille-Q4570</strain>
    </source>
</reference>
<gene>
    <name evidence="1" type="ORF">J4N46_04855</name>
</gene>
<name>A0ABS3PWT2_9FLAO</name>
<dbReference type="EMBL" id="JAGDYP010000003">
    <property type="protein sequence ID" value="MBO1883764.1"/>
    <property type="molecule type" value="Genomic_DNA"/>
</dbReference>
<dbReference type="Proteomes" id="UP000681610">
    <property type="component" value="Unassembled WGS sequence"/>
</dbReference>
<proteinExistence type="predicted"/>
<dbReference type="RefSeq" id="WP_009415128.1">
    <property type="nucleotide sequence ID" value="NZ_JAGDYP010000003.1"/>
</dbReference>
<comment type="caution">
    <text evidence="1">The sequence shown here is derived from an EMBL/GenBank/DDBJ whole genome shotgun (WGS) entry which is preliminary data.</text>
</comment>
<accession>A0ABS3PWT2</accession>
<keyword evidence="2" id="KW-1185">Reference proteome</keyword>
<organism evidence="1 2">
    <name type="scientific">Capnocytophaga bilenii</name>
    <dbReference type="NCBI Taxonomy" id="2819369"/>
    <lineage>
        <taxon>Bacteria</taxon>
        <taxon>Pseudomonadati</taxon>
        <taxon>Bacteroidota</taxon>
        <taxon>Flavobacteriia</taxon>
        <taxon>Flavobacteriales</taxon>
        <taxon>Flavobacteriaceae</taxon>
        <taxon>Capnocytophaga</taxon>
    </lineage>
</organism>
<protein>
    <submittedName>
        <fullName evidence="1">Uncharacterized protein</fullName>
    </submittedName>
</protein>
<sequence>MVEFSFKVKGNSAPALAFIAYAKTLNFIEFDTPEKIVQAEPATTEDDEHYDFIMSLSKKTNKKVAARLAKEKNIILPSQKNKI</sequence>
<evidence type="ECO:0000313" key="1">
    <source>
        <dbReference type="EMBL" id="MBO1883764.1"/>
    </source>
</evidence>
<evidence type="ECO:0000313" key="2">
    <source>
        <dbReference type="Proteomes" id="UP000681610"/>
    </source>
</evidence>